<dbReference type="RefSeq" id="WP_036754127.1">
    <property type="nucleotide sequence ID" value="NZ_JAGSGC010000004.1"/>
</dbReference>
<dbReference type="AlphaFoldDB" id="A0A066RUJ1"/>
<organism evidence="1 2">
    <name type="scientific">Photobacterium galatheae</name>
    <dbReference type="NCBI Taxonomy" id="1654360"/>
    <lineage>
        <taxon>Bacteria</taxon>
        <taxon>Pseudomonadati</taxon>
        <taxon>Pseudomonadota</taxon>
        <taxon>Gammaproteobacteria</taxon>
        <taxon>Vibrionales</taxon>
        <taxon>Vibrionaceae</taxon>
        <taxon>Photobacterium</taxon>
    </lineage>
</organism>
<gene>
    <name evidence="1" type="ORF">EA58_15030</name>
</gene>
<protein>
    <submittedName>
        <fullName evidence="1">Uncharacterized protein</fullName>
    </submittedName>
</protein>
<proteinExistence type="predicted"/>
<evidence type="ECO:0000313" key="2">
    <source>
        <dbReference type="Proteomes" id="UP000027192"/>
    </source>
</evidence>
<keyword evidence="2" id="KW-1185">Reference proteome</keyword>
<sequence length="129" mass="14399">MNFKNPTLYGYGVADNSCVDECLSAIDSDNQIFNRSSFDSKSFNMVFESVCKSFEDADTSASLAVIGLISFAIKNQIHLQDIHLCAYAKAKQIDPLAHTEERAFAISSLDNQLLSFLLDQRVLLDDYCK</sequence>
<dbReference type="Proteomes" id="UP000027192">
    <property type="component" value="Unassembled WGS sequence"/>
</dbReference>
<dbReference type="STRING" id="1654360.EA58_15030"/>
<reference evidence="1 2" key="1">
    <citation type="submission" date="2014-04" db="EMBL/GenBank/DDBJ databases">
        <title>Draft genome sequence of Photobacterium halotolerans S2753: a solonamide, ngercheumicin and holomycin producer.</title>
        <authorList>
            <person name="Machado H.R."/>
            <person name="Gram L."/>
        </authorList>
    </citation>
    <scope>NUCLEOTIDE SEQUENCE [LARGE SCALE GENOMIC DNA]</scope>
    <source>
        <strain evidence="1 2">S2753</strain>
    </source>
</reference>
<dbReference type="EMBL" id="JMIB01000027">
    <property type="protein sequence ID" value="KDM91053.1"/>
    <property type="molecule type" value="Genomic_DNA"/>
</dbReference>
<accession>A0A066RUJ1</accession>
<evidence type="ECO:0000313" key="1">
    <source>
        <dbReference type="EMBL" id="KDM91053.1"/>
    </source>
</evidence>
<name>A0A066RUJ1_9GAMM</name>
<comment type="caution">
    <text evidence="1">The sequence shown here is derived from an EMBL/GenBank/DDBJ whole genome shotgun (WGS) entry which is preliminary data.</text>
</comment>